<dbReference type="Pfam" id="PF02674">
    <property type="entry name" value="Colicin_V"/>
    <property type="match status" value="1"/>
</dbReference>
<comment type="subcellular location">
    <subcellularLocation>
        <location evidence="1">Membrane</location>
        <topology evidence="1">Multi-pass membrane protein</topology>
    </subcellularLocation>
</comment>
<evidence type="ECO:0000313" key="7">
    <source>
        <dbReference type="Proteomes" id="UP000177885"/>
    </source>
</evidence>
<evidence type="ECO:0000256" key="3">
    <source>
        <dbReference type="ARBA" id="ARBA00022989"/>
    </source>
</evidence>
<feature type="transmembrane region" description="Helical" evidence="5">
    <location>
        <begin position="7"/>
        <end position="25"/>
    </location>
</feature>
<keyword evidence="2 5" id="KW-0812">Transmembrane</keyword>
<dbReference type="AlphaFoldDB" id="A0A1F7TLM7"/>
<evidence type="ECO:0008006" key="8">
    <source>
        <dbReference type="Google" id="ProtNLM"/>
    </source>
</evidence>
<dbReference type="EMBL" id="MGDT01000007">
    <property type="protein sequence ID" value="OGL66454.1"/>
    <property type="molecule type" value="Genomic_DNA"/>
</dbReference>
<evidence type="ECO:0000256" key="4">
    <source>
        <dbReference type="ARBA" id="ARBA00023136"/>
    </source>
</evidence>
<dbReference type="PANTHER" id="PTHR37306">
    <property type="entry name" value="COLICIN V PRODUCTION PROTEIN"/>
    <property type="match status" value="1"/>
</dbReference>
<name>A0A1F7TLM7_9BACT</name>
<evidence type="ECO:0000256" key="2">
    <source>
        <dbReference type="ARBA" id="ARBA00022692"/>
    </source>
</evidence>
<dbReference type="PANTHER" id="PTHR37306:SF1">
    <property type="entry name" value="COLICIN V PRODUCTION PROTEIN"/>
    <property type="match status" value="1"/>
</dbReference>
<dbReference type="InterPro" id="IPR003825">
    <property type="entry name" value="Colicin-V_CvpA"/>
</dbReference>
<dbReference type="STRING" id="1802385.A2856_02055"/>
<evidence type="ECO:0000256" key="5">
    <source>
        <dbReference type="SAM" id="Phobius"/>
    </source>
</evidence>
<dbReference type="Proteomes" id="UP000177885">
    <property type="component" value="Unassembled WGS sequence"/>
</dbReference>
<evidence type="ECO:0000256" key="1">
    <source>
        <dbReference type="ARBA" id="ARBA00004141"/>
    </source>
</evidence>
<reference evidence="6 7" key="1">
    <citation type="journal article" date="2016" name="Nat. Commun.">
        <title>Thousands of microbial genomes shed light on interconnected biogeochemical processes in an aquifer system.</title>
        <authorList>
            <person name="Anantharaman K."/>
            <person name="Brown C.T."/>
            <person name="Hug L.A."/>
            <person name="Sharon I."/>
            <person name="Castelle C.J."/>
            <person name="Probst A.J."/>
            <person name="Thomas B.C."/>
            <person name="Singh A."/>
            <person name="Wilkins M.J."/>
            <person name="Karaoz U."/>
            <person name="Brodie E.L."/>
            <person name="Williams K.H."/>
            <person name="Hubbard S.S."/>
            <person name="Banfield J.F."/>
        </authorList>
    </citation>
    <scope>NUCLEOTIDE SEQUENCE [LARGE SCALE GENOMIC DNA]</scope>
</reference>
<keyword evidence="3 5" id="KW-1133">Transmembrane helix</keyword>
<comment type="caution">
    <text evidence="6">The sequence shown here is derived from an EMBL/GenBank/DDBJ whole genome shotgun (WGS) entry which is preliminary data.</text>
</comment>
<feature type="transmembrane region" description="Helical" evidence="5">
    <location>
        <begin position="31"/>
        <end position="52"/>
    </location>
</feature>
<evidence type="ECO:0000313" key="6">
    <source>
        <dbReference type="EMBL" id="OGL66454.1"/>
    </source>
</evidence>
<sequence length="166" mass="17649">MSIVDVILILIVGGFVFFGLFFGLVHTLGSLLGTVIGIVVASNMVGPMYERFGFLLGGGGAGKVAMFVIIFFLVARVFGLLMWILRVMFGWFAWVPLAGLIDRILGAAFGLIEGLVFVSVALFFALQFLPDDAVKLALQASVVGKGMLAIVAALQVLFPSSLKVFG</sequence>
<protein>
    <recommendedName>
        <fullName evidence="8">Colicin V production protein</fullName>
    </recommendedName>
</protein>
<gene>
    <name evidence="6" type="ORF">A2856_02055</name>
</gene>
<proteinExistence type="predicted"/>
<feature type="transmembrane region" description="Helical" evidence="5">
    <location>
        <begin position="104"/>
        <end position="129"/>
    </location>
</feature>
<keyword evidence="4 5" id="KW-0472">Membrane</keyword>
<accession>A0A1F7TLM7</accession>
<dbReference type="GO" id="GO:0016020">
    <property type="term" value="C:membrane"/>
    <property type="evidence" value="ECO:0007669"/>
    <property type="project" value="UniProtKB-SubCell"/>
</dbReference>
<dbReference type="GO" id="GO:0009403">
    <property type="term" value="P:toxin biosynthetic process"/>
    <property type="evidence" value="ECO:0007669"/>
    <property type="project" value="InterPro"/>
</dbReference>
<feature type="transmembrane region" description="Helical" evidence="5">
    <location>
        <begin position="136"/>
        <end position="158"/>
    </location>
</feature>
<organism evidence="6 7">
    <name type="scientific">Candidatus Uhrbacteria bacterium RIFCSPHIGHO2_01_FULL_63_20</name>
    <dbReference type="NCBI Taxonomy" id="1802385"/>
    <lineage>
        <taxon>Bacteria</taxon>
        <taxon>Candidatus Uhriibacteriota</taxon>
    </lineage>
</organism>